<keyword evidence="1" id="KW-0812">Transmembrane</keyword>
<keyword evidence="1" id="KW-0472">Membrane</keyword>
<protein>
    <submittedName>
        <fullName evidence="4">VWA domain-containing protein</fullName>
    </submittedName>
</protein>
<evidence type="ECO:0000259" key="2">
    <source>
        <dbReference type="PROSITE" id="PS50006"/>
    </source>
</evidence>
<dbReference type="InterPro" id="IPR000253">
    <property type="entry name" value="FHA_dom"/>
</dbReference>
<dbReference type="PROSITE" id="PS50006">
    <property type="entry name" value="FHA_DOMAIN"/>
    <property type="match status" value="1"/>
</dbReference>
<dbReference type="InterPro" id="IPR036465">
    <property type="entry name" value="vWFA_dom_sf"/>
</dbReference>
<dbReference type="InterPro" id="IPR002035">
    <property type="entry name" value="VWF_A"/>
</dbReference>
<dbReference type="PROSITE" id="PS50234">
    <property type="entry name" value="VWFA"/>
    <property type="match status" value="1"/>
</dbReference>
<name>A0A6B1DT71_9CHLR</name>
<dbReference type="SUPFAM" id="SSF49879">
    <property type="entry name" value="SMAD/FHA domain"/>
    <property type="match status" value="2"/>
</dbReference>
<dbReference type="EMBL" id="VXPY01000081">
    <property type="protein sequence ID" value="MYD90909.1"/>
    <property type="molecule type" value="Genomic_DNA"/>
</dbReference>
<dbReference type="SMART" id="SM00327">
    <property type="entry name" value="VWA"/>
    <property type="match status" value="1"/>
</dbReference>
<reference evidence="4" key="1">
    <citation type="submission" date="2019-09" db="EMBL/GenBank/DDBJ databases">
        <title>Characterisation of the sponge microbiome using genome-centric metagenomics.</title>
        <authorList>
            <person name="Engelberts J.P."/>
            <person name="Robbins S.J."/>
            <person name="De Goeij J.M."/>
            <person name="Aranda M."/>
            <person name="Bell S.C."/>
            <person name="Webster N.S."/>
        </authorList>
    </citation>
    <scope>NUCLEOTIDE SEQUENCE</scope>
    <source>
        <strain evidence="4">SB0662_bin_9</strain>
    </source>
</reference>
<evidence type="ECO:0000259" key="3">
    <source>
        <dbReference type="PROSITE" id="PS50234"/>
    </source>
</evidence>
<accession>A0A6B1DT71</accession>
<keyword evidence="1" id="KW-1133">Transmembrane helix</keyword>
<dbReference type="Gene3D" id="2.60.200.20">
    <property type="match status" value="2"/>
</dbReference>
<comment type="caution">
    <text evidence="4">The sequence shown here is derived from an EMBL/GenBank/DDBJ whole genome shotgun (WGS) entry which is preliminary data.</text>
</comment>
<dbReference type="Pfam" id="PF16697">
    <property type="entry name" value="Yop-YscD_cpl"/>
    <property type="match status" value="1"/>
</dbReference>
<dbReference type="AlphaFoldDB" id="A0A6B1DT71"/>
<feature type="transmembrane region" description="Helical" evidence="1">
    <location>
        <begin position="25"/>
        <end position="47"/>
    </location>
</feature>
<evidence type="ECO:0000256" key="1">
    <source>
        <dbReference type="SAM" id="Phobius"/>
    </source>
</evidence>
<feature type="transmembrane region" description="Helical" evidence="1">
    <location>
        <begin position="245"/>
        <end position="266"/>
    </location>
</feature>
<feature type="domain" description="FHA" evidence="2">
    <location>
        <begin position="532"/>
        <end position="580"/>
    </location>
</feature>
<dbReference type="InterPro" id="IPR008984">
    <property type="entry name" value="SMAD_FHA_dom_sf"/>
</dbReference>
<gene>
    <name evidence="4" type="ORF">F4Y08_11345</name>
</gene>
<dbReference type="CDD" id="cd00060">
    <property type="entry name" value="FHA"/>
    <property type="match status" value="2"/>
</dbReference>
<feature type="transmembrane region" description="Helical" evidence="1">
    <location>
        <begin position="278"/>
        <end position="297"/>
    </location>
</feature>
<organism evidence="4">
    <name type="scientific">Caldilineaceae bacterium SB0662_bin_9</name>
    <dbReference type="NCBI Taxonomy" id="2605258"/>
    <lineage>
        <taxon>Bacteria</taxon>
        <taxon>Bacillati</taxon>
        <taxon>Chloroflexota</taxon>
        <taxon>Caldilineae</taxon>
        <taxon>Caldilineales</taxon>
        <taxon>Caldilineaceae</taxon>
    </lineage>
</organism>
<feature type="transmembrane region" description="Helical" evidence="1">
    <location>
        <begin position="303"/>
        <end position="323"/>
    </location>
</feature>
<dbReference type="SUPFAM" id="SSF53300">
    <property type="entry name" value="vWA-like"/>
    <property type="match status" value="1"/>
</dbReference>
<dbReference type="InterPro" id="IPR032030">
    <property type="entry name" value="YscD_cytoplasmic_dom"/>
</dbReference>
<dbReference type="CDD" id="cd00198">
    <property type="entry name" value="vWFA"/>
    <property type="match status" value="1"/>
</dbReference>
<feature type="transmembrane region" description="Helical" evidence="1">
    <location>
        <begin position="344"/>
        <end position="362"/>
    </location>
</feature>
<sequence length="608" mass="65125">MQVVSLPARIGALAIRLRNSGLRAYVPYAAVGTVTCIVAILVAEIFVQAMQPPPVEVDPNDPLVIALLIDTSSSMEGEPIAEVRDASIRFLETWDRSNTHVAVIPFNTYASIVHPILAKEKPADPLIPELRRLEAAGGTAMLLGLQKAQEAFDSIDSSRNAVMLFTDGMPSRPGPTQRLATEMRGRGTVIVAIGSTGANYGYLEQLTGHSDNVFTTRLGDFASAFDRAAKVIAASSFGTATTSQGLTVVFVVSLFLAAAMLATENMWGLRGNWWRDMWWLPVAGGVAGYVGGLVGEYVLRLGIVTWGLVGLSCGAALGLTDLAGDQFTGLRSLLRIPPKSRRGAIFGLIGGLVGGIVFALFFRNVSLDSTGGELQALFSRLVGFAILGLAIGLAIKVGQELLKNTWLLGLSKGFYEGKQYILAKASVSVGRSGNNDINLNQETDIGDHVGHFELVQDTWHFVPASREAVGAVTVDRQAVADRVHLADGSSIRFGNTEFVFQSRENPGTVSQSERWALVGDDEEFELPMQDRILLGSDDACDIVIRDSSVDGRHAVLEFSGQDLKLTTLGGDFVSVNDVTLPRDGQSLKQGDFIMLGTVELGLVKLFDA</sequence>
<feature type="domain" description="VWFA" evidence="3">
    <location>
        <begin position="64"/>
        <end position="232"/>
    </location>
</feature>
<proteinExistence type="predicted"/>
<feature type="transmembrane region" description="Helical" evidence="1">
    <location>
        <begin position="374"/>
        <end position="395"/>
    </location>
</feature>
<evidence type="ECO:0000313" key="4">
    <source>
        <dbReference type="EMBL" id="MYD90909.1"/>
    </source>
</evidence>
<dbReference type="Gene3D" id="3.40.50.410">
    <property type="entry name" value="von Willebrand factor, type A domain"/>
    <property type="match status" value="1"/>
</dbReference>
<dbReference type="Pfam" id="PF00092">
    <property type="entry name" value="VWA"/>
    <property type="match status" value="1"/>
</dbReference>